<sequence length="248" mass="27386">MRTCLMSLGHFDQAAGATGIVRDRLSLAAALQITFARRMKNATMHFCVSISIFASVLATLLAGPTQAQPVIVEEAKWASTEISLLVPDEIKPTGEHGTIVLEGEVTDEKRIGNLEVAQSSRSSAIDQFALQRFANARVSPTLLEHNPARIRLTVAVYNIKGLDFGSDYSCRQAVLDADWYAKAFNTTEIEKSSLYYLLRGGGTIFGNKKLAFAKDDEKFDLVWRHTLMACREFPDEKFVGVLLVLGNR</sequence>
<dbReference type="NCBIfam" id="TIGR01352">
    <property type="entry name" value="tonB_Cterm"/>
    <property type="match status" value="1"/>
</dbReference>
<feature type="domain" description="TonB C-terminal" evidence="6">
    <location>
        <begin position="87"/>
        <end position="155"/>
    </location>
</feature>
<keyword evidence="2 5" id="KW-0812">Transmembrane</keyword>
<gene>
    <name evidence="7" type="ORF">D3876_02920</name>
</gene>
<evidence type="ECO:0000313" key="8">
    <source>
        <dbReference type="Proteomes" id="UP000286100"/>
    </source>
</evidence>
<evidence type="ECO:0000256" key="2">
    <source>
        <dbReference type="ARBA" id="ARBA00022692"/>
    </source>
</evidence>
<evidence type="ECO:0000256" key="5">
    <source>
        <dbReference type="SAM" id="Phobius"/>
    </source>
</evidence>
<name>A0A418WQ86_9SPHN</name>
<comment type="caution">
    <text evidence="7">The sequence shown here is derived from an EMBL/GenBank/DDBJ whole genome shotgun (WGS) entry which is preliminary data.</text>
</comment>
<dbReference type="GO" id="GO:0055085">
    <property type="term" value="P:transmembrane transport"/>
    <property type="evidence" value="ECO:0007669"/>
    <property type="project" value="InterPro"/>
</dbReference>
<dbReference type="AlphaFoldDB" id="A0A418WQ86"/>
<dbReference type="OrthoDB" id="7573363at2"/>
<dbReference type="Proteomes" id="UP000286100">
    <property type="component" value="Unassembled WGS sequence"/>
</dbReference>
<evidence type="ECO:0000256" key="3">
    <source>
        <dbReference type="ARBA" id="ARBA00022989"/>
    </source>
</evidence>
<reference evidence="7 8" key="1">
    <citation type="submission" date="2018-09" db="EMBL/GenBank/DDBJ databases">
        <authorList>
            <person name="Zhu H."/>
        </authorList>
    </citation>
    <scope>NUCLEOTIDE SEQUENCE [LARGE SCALE GENOMIC DNA]</scope>
    <source>
        <strain evidence="7 8">K2R01-6</strain>
    </source>
</reference>
<dbReference type="EMBL" id="QYUM01000002">
    <property type="protein sequence ID" value="RJF93319.1"/>
    <property type="molecule type" value="Genomic_DNA"/>
</dbReference>
<dbReference type="InterPro" id="IPR037682">
    <property type="entry name" value="TonB_C"/>
</dbReference>
<evidence type="ECO:0000256" key="1">
    <source>
        <dbReference type="ARBA" id="ARBA00004167"/>
    </source>
</evidence>
<dbReference type="InterPro" id="IPR006260">
    <property type="entry name" value="TonB/TolA_C"/>
</dbReference>
<feature type="transmembrane region" description="Helical" evidence="5">
    <location>
        <begin position="42"/>
        <end position="62"/>
    </location>
</feature>
<dbReference type="GO" id="GO:0016020">
    <property type="term" value="C:membrane"/>
    <property type="evidence" value="ECO:0007669"/>
    <property type="project" value="UniProtKB-SubCell"/>
</dbReference>
<accession>A0A418WQ86</accession>
<comment type="subcellular location">
    <subcellularLocation>
        <location evidence="1">Membrane</location>
        <topology evidence="1">Single-pass membrane protein</topology>
    </subcellularLocation>
</comment>
<keyword evidence="8" id="KW-1185">Reference proteome</keyword>
<dbReference type="Pfam" id="PF03544">
    <property type="entry name" value="TonB_C"/>
    <property type="match status" value="1"/>
</dbReference>
<evidence type="ECO:0000256" key="4">
    <source>
        <dbReference type="ARBA" id="ARBA00023136"/>
    </source>
</evidence>
<organism evidence="7 8">
    <name type="scientific">Sphingomonas cavernae</name>
    <dbReference type="NCBI Taxonomy" id="2320861"/>
    <lineage>
        <taxon>Bacteria</taxon>
        <taxon>Pseudomonadati</taxon>
        <taxon>Pseudomonadota</taxon>
        <taxon>Alphaproteobacteria</taxon>
        <taxon>Sphingomonadales</taxon>
        <taxon>Sphingomonadaceae</taxon>
        <taxon>Sphingomonas</taxon>
    </lineage>
</organism>
<proteinExistence type="predicted"/>
<evidence type="ECO:0000313" key="7">
    <source>
        <dbReference type="EMBL" id="RJF93319.1"/>
    </source>
</evidence>
<keyword evidence="3 5" id="KW-1133">Transmembrane helix</keyword>
<protein>
    <submittedName>
        <fullName evidence="7">TonB family protein</fullName>
    </submittedName>
</protein>
<evidence type="ECO:0000259" key="6">
    <source>
        <dbReference type="Pfam" id="PF03544"/>
    </source>
</evidence>
<keyword evidence="4 5" id="KW-0472">Membrane</keyword>